<evidence type="ECO:0000256" key="1">
    <source>
        <dbReference type="SAM" id="SignalP"/>
    </source>
</evidence>
<gene>
    <name evidence="2" type="ORF">ACET3X_002306</name>
</gene>
<name>A0ABR3UR35_9PLEO</name>
<reference evidence="2 3" key="1">
    <citation type="submission" date="2024-09" db="EMBL/GenBank/DDBJ databases">
        <title>T2T genomes of carrot and Alternaria dauci and their utility for understanding host-pathogen interaction during carrot leaf blight disease.</title>
        <authorList>
            <person name="Liu W."/>
            <person name="Xu S."/>
            <person name="Ou C."/>
            <person name="Liu X."/>
            <person name="Zhuang F."/>
            <person name="Deng X.W."/>
        </authorList>
    </citation>
    <scope>NUCLEOTIDE SEQUENCE [LARGE SCALE GENOMIC DNA]</scope>
    <source>
        <strain evidence="2 3">A2016</strain>
    </source>
</reference>
<dbReference type="RefSeq" id="XP_069308853.1">
    <property type="nucleotide sequence ID" value="XM_069449034.1"/>
</dbReference>
<comment type="caution">
    <text evidence="2">The sequence shown here is derived from an EMBL/GenBank/DDBJ whole genome shotgun (WGS) entry which is preliminary data.</text>
</comment>
<organism evidence="2 3">
    <name type="scientific">Alternaria dauci</name>
    <dbReference type="NCBI Taxonomy" id="48095"/>
    <lineage>
        <taxon>Eukaryota</taxon>
        <taxon>Fungi</taxon>
        <taxon>Dikarya</taxon>
        <taxon>Ascomycota</taxon>
        <taxon>Pezizomycotina</taxon>
        <taxon>Dothideomycetes</taxon>
        <taxon>Pleosporomycetidae</taxon>
        <taxon>Pleosporales</taxon>
        <taxon>Pleosporineae</taxon>
        <taxon>Pleosporaceae</taxon>
        <taxon>Alternaria</taxon>
        <taxon>Alternaria sect. Porri</taxon>
    </lineage>
</organism>
<evidence type="ECO:0000313" key="2">
    <source>
        <dbReference type="EMBL" id="KAL1798269.1"/>
    </source>
</evidence>
<keyword evidence="1" id="KW-0732">Signal</keyword>
<evidence type="ECO:0000313" key="3">
    <source>
        <dbReference type="Proteomes" id="UP001578633"/>
    </source>
</evidence>
<dbReference type="EMBL" id="JBHGVX010000002">
    <property type="protein sequence ID" value="KAL1798269.1"/>
    <property type="molecule type" value="Genomic_DNA"/>
</dbReference>
<feature type="signal peptide" evidence="1">
    <location>
        <begin position="1"/>
        <end position="15"/>
    </location>
</feature>
<dbReference type="GeneID" id="96082628"/>
<proteinExistence type="predicted"/>
<accession>A0ABR3UR35</accession>
<protein>
    <submittedName>
        <fullName evidence="2">Uncharacterized protein</fullName>
    </submittedName>
</protein>
<dbReference type="Proteomes" id="UP001578633">
    <property type="component" value="Chromosome 2"/>
</dbReference>
<keyword evidence="3" id="KW-1185">Reference proteome</keyword>
<feature type="chain" id="PRO_5046067367" evidence="1">
    <location>
        <begin position="16"/>
        <end position="182"/>
    </location>
</feature>
<sequence length="182" mass="19586">MRSILLCLLPLAVLGARKRDIASTAFQLYAYSEEIGGFPLFYADGLAYVGSPTLFKGTDASVVTFTIDADKNFIGNPNATTAASKPTWSNAALFIPSSHSNDRRVGFLPSNHDAGNATIRTSGFAFYGSTAMLYGEDGSISTSFYGMKVENGVFQLHWNDTDGKVPLTLRNIAPSNVVSKLR</sequence>